<reference evidence="1" key="1">
    <citation type="submission" date="2018-02" db="EMBL/GenBank/DDBJ databases">
        <title>Rhizophora mucronata_Transcriptome.</title>
        <authorList>
            <person name="Meera S.P."/>
            <person name="Sreeshan A."/>
            <person name="Augustine A."/>
        </authorList>
    </citation>
    <scope>NUCLEOTIDE SEQUENCE</scope>
    <source>
        <tissue evidence="1">Leaf</tissue>
    </source>
</reference>
<protein>
    <submittedName>
        <fullName evidence="1">Uncharacterized protein MANES_05G088300</fullName>
    </submittedName>
</protein>
<dbReference type="EMBL" id="GGEC01067280">
    <property type="protein sequence ID" value="MBX47764.1"/>
    <property type="molecule type" value="Transcribed_RNA"/>
</dbReference>
<sequence>MTRLPFLHAPQRQNSILKIPCKNILLTMYTNHLKKQRGEIIVVKCDTSHIYLRQNLKPTSSGLTSAKMRNVNERFHYNYRQPDEISKPTEKLLLVQGL</sequence>
<proteinExistence type="predicted"/>
<accession>A0A2P2NZ78</accession>
<organism evidence="1">
    <name type="scientific">Rhizophora mucronata</name>
    <name type="common">Asiatic mangrove</name>
    <dbReference type="NCBI Taxonomy" id="61149"/>
    <lineage>
        <taxon>Eukaryota</taxon>
        <taxon>Viridiplantae</taxon>
        <taxon>Streptophyta</taxon>
        <taxon>Embryophyta</taxon>
        <taxon>Tracheophyta</taxon>
        <taxon>Spermatophyta</taxon>
        <taxon>Magnoliopsida</taxon>
        <taxon>eudicotyledons</taxon>
        <taxon>Gunneridae</taxon>
        <taxon>Pentapetalae</taxon>
        <taxon>rosids</taxon>
        <taxon>fabids</taxon>
        <taxon>Malpighiales</taxon>
        <taxon>Rhizophoraceae</taxon>
        <taxon>Rhizophora</taxon>
    </lineage>
</organism>
<evidence type="ECO:0000313" key="1">
    <source>
        <dbReference type="EMBL" id="MBX47764.1"/>
    </source>
</evidence>
<name>A0A2P2NZ78_RHIMU</name>
<dbReference type="AlphaFoldDB" id="A0A2P2NZ78"/>